<dbReference type="Proteomes" id="UP001408356">
    <property type="component" value="Unassembled WGS sequence"/>
</dbReference>
<dbReference type="EMBL" id="JARVKF010000135">
    <property type="protein sequence ID" value="KAK9422054.1"/>
    <property type="molecule type" value="Genomic_DNA"/>
</dbReference>
<name>A0ABR2V659_9PEZI</name>
<evidence type="ECO:0000256" key="1">
    <source>
        <dbReference type="SAM" id="MobiDB-lite"/>
    </source>
</evidence>
<evidence type="ECO:0000313" key="2">
    <source>
        <dbReference type="EMBL" id="KAK9422054.1"/>
    </source>
</evidence>
<feature type="region of interest" description="Disordered" evidence="1">
    <location>
        <begin position="687"/>
        <end position="728"/>
    </location>
</feature>
<gene>
    <name evidence="2" type="ORF">SUNI508_05062</name>
</gene>
<proteinExistence type="predicted"/>
<keyword evidence="3" id="KW-1185">Reference proteome</keyword>
<organism evidence="2 3">
    <name type="scientific">Seiridium unicorne</name>
    <dbReference type="NCBI Taxonomy" id="138068"/>
    <lineage>
        <taxon>Eukaryota</taxon>
        <taxon>Fungi</taxon>
        <taxon>Dikarya</taxon>
        <taxon>Ascomycota</taxon>
        <taxon>Pezizomycotina</taxon>
        <taxon>Sordariomycetes</taxon>
        <taxon>Xylariomycetidae</taxon>
        <taxon>Amphisphaeriales</taxon>
        <taxon>Sporocadaceae</taxon>
        <taxon>Seiridium</taxon>
    </lineage>
</organism>
<reference evidence="2 3" key="1">
    <citation type="journal article" date="2024" name="J. Plant Pathol.">
        <title>Sequence and assembly of the genome of Seiridium unicorne, isolate CBS 538.82, causal agent of cypress canker disease.</title>
        <authorList>
            <person name="Scali E."/>
            <person name="Rocca G.D."/>
            <person name="Danti R."/>
            <person name="Garbelotto M."/>
            <person name="Barberini S."/>
            <person name="Baroncelli R."/>
            <person name="Emiliani G."/>
        </authorList>
    </citation>
    <scope>NUCLEOTIDE SEQUENCE [LARGE SCALE GENOMIC DNA]</scope>
    <source>
        <strain evidence="2 3">BM-138-508</strain>
    </source>
</reference>
<evidence type="ECO:0000313" key="3">
    <source>
        <dbReference type="Proteomes" id="UP001408356"/>
    </source>
</evidence>
<accession>A0ABR2V659</accession>
<sequence length="728" mass="82132">MDTLRIEELNTKLRDALKPNFHKSKPFRPGKVLIISWEGEPGLNQPRVALELSDSLRESYGYHIEDFKLPLTKAEMALKAKISSLLGRNEPAENPGIIYYRGQGLIKDGKPFWRLRDDRSSPIVDWFSIQALIENAKSNIVLLIDCDYGVTPTRTTAGHGVSAFRLSGQRQPRTTCGRLEILGAPQNMLEASQNVSSFTHKLTKSLEARRKQPYCSLKDIQADLRKQSDCRSVYENLSPFGQPEEIRIRPYCQVHKSLEVSLRNDIPITQMTQMIQRELVKWASTAPPQVREIQFLELPTSHISRPMAGANPGANSLQLRIEYVHSQTIEETLETWVKQSPPCVVQLRHLTGAPISKGKGKEPSSAREDILQSLIDDRNETSRWSQILPTRNGLYRKVVVLPIAWDPPETSFSPKNELHALIDAFKNHFDYTVEDIFGIPGNEDAQEELDREVRLHLDPLDSRDLLVVIYNGHGRDGYTNSHNMIFASGSSDHTVNWTKIVRSLDAAPCDVLQILDCCFAGFGTKGDAENDDLKRDPLKHLSIESKEFQGRNEILAACGRDTRTGAGENSSMKLFTQMFEKLASEQNSFTVHKWYHDIETEAGRRSSNRLRWSTPHWKMNPRADEPNSIRLRTKKAIINGGRQTIAKVQRFRVRVQPKQTRVRIKANPRMMPTHAPVFAPSVQPELKIVGPSVDDGDSDVNTSGDEADIDEEDNSGGISVEEEVVGEV</sequence>
<comment type="caution">
    <text evidence="2">The sequence shown here is derived from an EMBL/GenBank/DDBJ whole genome shotgun (WGS) entry which is preliminary data.</text>
</comment>
<feature type="compositionally biased region" description="Acidic residues" evidence="1">
    <location>
        <begin position="705"/>
        <end position="728"/>
    </location>
</feature>
<protein>
    <submittedName>
        <fullName evidence="2">Caspase family p20 domain-containing protein</fullName>
    </submittedName>
</protein>